<dbReference type="InterPro" id="IPR055348">
    <property type="entry name" value="DctQ"/>
</dbReference>
<dbReference type="Proteomes" id="UP001501588">
    <property type="component" value="Unassembled WGS sequence"/>
</dbReference>
<comment type="similarity">
    <text evidence="7">Belongs to the TRAP transporter small permease family.</text>
</comment>
<organism evidence="9 10">
    <name type="scientific">Craurococcus roseus</name>
    <dbReference type="NCBI Taxonomy" id="77585"/>
    <lineage>
        <taxon>Bacteria</taxon>
        <taxon>Pseudomonadati</taxon>
        <taxon>Pseudomonadota</taxon>
        <taxon>Alphaproteobacteria</taxon>
        <taxon>Acetobacterales</taxon>
        <taxon>Acetobacteraceae</taxon>
        <taxon>Craurococcus</taxon>
    </lineage>
</organism>
<evidence type="ECO:0000256" key="2">
    <source>
        <dbReference type="ARBA" id="ARBA00022448"/>
    </source>
</evidence>
<sequence>MAEGHSRPRGWTDRLGGVLALAGGAVLLGVALLTCWSVVQRWLTSRPVPGDFELVSLGSGVAVLGFLAWGTARRASIVVDTFTGWLPRRAAGALDAFWMLVWAAAAALLAERLFQGARETLRSGTTTMVLGFPTWWAVGFGALAFAAVALAALAWVPRLGRGEG</sequence>
<keyword evidence="3" id="KW-1003">Cell membrane</keyword>
<dbReference type="RefSeq" id="WP_343896171.1">
    <property type="nucleotide sequence ID" value="NZ_BAAAFZ010000046.1"/>
</dbReference>
<evidence type="ECO:0000256" key="5">
    <source>
        <dbReference type="ARBA" id="ARBA00022989"/>
    </source>
</evidence>
<evidence type="ECO:0000256" key="1">
    <source>
        <dbReference type="ARBA" id="ARBA00004651"/>
    </source>
</evidence>
<keyword evidence="10" id="KW-1185">Reference proteome</keyword>
<reference evidence="9 10" key="1">
    <citation type="journal article" date="2019" name="Int. J. Syst. Evol. Microbiol.">
        <title>The Global Catalogue of Microorganisms (GCM) 10K type strain sequencing project: providing services to taxonomists for standard genome sequencing and annotation.</title>
        <authorList>
            <consortium name="The Broad Institute Genomics Platform"/>
            <consortium name="The Broad Institute Genome Sequencing Center for Infectious Disease"/>
            <person name="Wu L."/>
            <person name="Ma J."/>
        </authorList>
    </citation>
    <scope>NUCLEOTIDE SEQUENCE [LARGE SCALE GENOMIC DNA]</scope>
    <source>
        <strain evidence="9 10">JCM 9933</strain>
    </source>
</reference>
<keyword evidence="6 7" id="KW-0472">Membrane</keyword>
<comment type="subcellular location">
    <subcellularLocation>
        <location evidence="7">Cell inner membrane</location>
        <topology evidence="7">Multi-pass membrane protein</topology>
    </subcellularLocation>
    <subcellularLocation>
        <location evidence="1">Cell membrane</location>
        <topology evidence="1">Multi-pass membrane protein</topology>
    </subcellularLocation>
</comment>
<accession>A0ABN1FF55</accession>
<proteinExistence type="inferred from homology"/>
<evidence type="ECO:0000256" key="3">
    <source>
        <dbReference type="ARBA" id="ARBA00022475"/>
    </source>
</evidence>
<feature type="transmembrane region" description="Helical" evidence="7">
    <location>
        <begin position="15"/>
        <end position="39"/>
    </location>
</feature>
<keyword evidence="5 7" id="KW-1133">Transmembrane helix</keyword>
<keyword evidence="4 7" id="KW-0812">Transmembrane</keyword>
<comment type="function">
    <text evidence="7">Part of the tripartite ATP-independent periplasmic (TRAP) transport system.</text>
</comment>
<feature type="domain" description="Tripartite ATP-independent periplasmic transporters DctQ component" evidence="8">
    <location>
        <begin position="31"/>
        <end position="154"/>
    </location>
</feature>
<evidence type="ECO:0000256" key="4">
    <source>
        <dbReference type="ARBA" id="ARBA00022692"/>
    </source>
</evidence>
<dbReference type="EMBL" id="BAAAFZ010000046">
    <property type="protein sequence ID" value="GAA0589476.1"/>
    <property type="molecule type" value="Genomic_DNA"/>
</dbReference>
<comment type="subunit">
    <text evidence="7">The complex comprises the extracytoplasmic solute receptor protein and the two transmembrane proteins.</text>
</comment>
<dbReference type="Pfam" id="PF04290">
    <property type="entry name" value="DctQ"/>
    <property type="match status" value="1"/>
</dbReference>
<evidence type="ECO:0000313" key="10">
    <source>
        <dbReference type="Proteomes" id="UP001501588"/>
    </source>
</evidence>
<feature type="transmembrane region" description="Helical" evidence="7">
    <location>
        <begin position="134"/>
        <end position="156"/>
    </location>
</feature>
<keyword evidence="7" id="KW-0997">Cell inner membrane</keyword>
<keyword evidence="2 7" id="KW-0813">Transport</keyword>
<feature type="transmembrane region" description="Helical" evidence="7">
    <location>
        <begin position="54"/>
        <end position="72"/>
    </location>
</feature>
<feature type="transmembrane region" description="Helical" evidence="7">
    <location>
        <begin position="93"/>
        <end position="114"/>
    </location>
</feature>
<comment type="caution">
    <text evidence="9">The sequence shown here is derived from an EMBL/GenBank/DDBJ whole genome shotgun (WGS) entry which is preliminary data.</text>
</comment>
<evidence type="ECO:0000259" key="8">
    <source>
        <dbReference type="Pfam" id="PF04290"/>
    </source>
</evidence>
<evidence type="ECO:0000256" key="7">
    <source>
        <dbReference type="RuleBase" id="RU369079"/>
    </source>
</evidence>
<evidence type="ECO:0000256" key="6">
    <source>
        <dbReference type="ARBA" id="ARBA00023136"/>
    </source>
</evidence>
<gene>
    <name evidence="9" type="ORF">GCM10009416_30050</name>
</gene>
<evidence type="ECO:0000313" key="9">
    <source>
        <dbReference type="EMBL" id="GAA0589476.1"/>
    </source>
</evidence>
<protein>
    <recommendedName>
        <fullName evidence="7">TRAP transporter small permease protein</fullName>
    </recommendedName>
</protein>
<name>A0ABN1FF55_9PROT</name>